<organism evidence="2 3">
    <name type="scientific">Acetivibrio clariflavus (strain DSM 19732 / NBRC 101661 / EBR45)</name>
    <name type="common">Clostridium clariflavum</name>
    <dbReference type="NCBI Taxonomy" id="720554"/>
    <lineage>
        <taxon>Bacteria</taxon>
        <taxon>Bacillati</taxon>
        <taxon>Bacillota</taxon>
        <taxon>Clostridia</taxon>
        <taxon>Eubacteriales</taxon>
        <taxon>Oscillospiraceae</taxon>
        <taxon>Acetivibrio</taxon>
    </lineage>
</organism>
<feature type="transmembrane region" description="Helical" evidence="1">
    <location>
        <begin position="27"/>
        <end position="48"/>
    </location>
</feature>
<dbReference type="Proteomes" id="UP000005435">
    <property type="component" value="Chromosome"/>
</dbReference>
<dbReference type="RefSeq" id="WP_014254433.1">
    <property type="nucleotide sequence ID" value="NC_016627.1"/>
</dbReference>
<feature type="transmembrane region" description="Helical" evidence="1">
    <location>
        <begin position="60"/>
        <end position="78"/>
    </location>
</feature>
<proteinExistence type="predicted"/>
<feature type="transmembrane region" description="Helical" evidence="1">
    <location>
        <begin position="85"/>
        <end position="102"/>
    </location>
</feature>
<dbReference type="AlphaFoldDB" id="G8LY84"/>
<dbReference type="PANTHER" id="PTHR38450:SF1">
    <property type="entry name" value="STAGE V SPORULATION PROTEIN AC"/>
    <property type="match status" value="1"/>
</dbReference>
<sequence>MQKTLTKKEYQKYVDEKSPNSKVLRNVARAFVVGGTICIVGQFISNLLKMKGLGQDETASLTSILMILIGALLTGLNVYDDIGRFAGAGSIVPITGFANSIVSPAMEFKSEGYVMGVGAKMFVIAGPVLVYGISASVIAGIIHFLLK</sequence>
<gene>
    <name evidence="2" type="ordered locus">Clocl_1142</name>
</gene>
<reference evidence="2 3" key="2">
    <citation type="journal article" date="2012" name="Stand. Genomic Sci.">
        <title>Complete Genome Sequence of Clostridium clariflavum DSM 19732.</title>
        <authorList>
            <person name="Izquierdo J.A."/>
            <person name="Goodwin L."/>
            <person name="Davenport K.W."/>
            <person name="Teshima H."/>
            <person name="Bruce D."/>
            <person name="Detter C."/>
            <person name="Tapia R."/>
            <person name="Han S."/>
            <person name="Land M."/>
            <person name="Hauser L."/>
            <person name="Jeffries C.D."/>
            <person name="Han J."/>
            <person name="Pitluck S."/>
            <person name="Nolan M."/>
            <person name="Chen A."/>
            <person name="Huntemann M."/>
            <person name="Mavromatis K."/>
            <person name="Mikhailova N."/>
            <person name="Liolios K."/>
            <person name="Woyke T."/>
            <person name="Lynd L.R."/>
        </authorList>
    </citation>
    <scope>NUCLEOTIDE SEQUENCE [LARGE SCALE GENOMIC DNA]</scope>
    <source>
        <strain evidence="3">DSM 19732 / NBRC 101661 / EBR45</strain>
    </source>
</reference>
<dbReference type="STRING" id="720554.Clocl_1142"/>
<dbReference type="OrthoDB" id="9797988at2"/>
<keyword evidence="1" id="KW-0472">Membrane</keyword>
<dbReference type="Pfam" id="PF03862">
    <property type="entry name" value="SpoVAC_SpoVAEB"/>
    <property type="match status" value="1"/>
</dbReference>
<evidence type="ECO:0000313" key="3">
    <source>
        <dbReference type="Proteomes" id="UP000005435"/>
    </source>
</evidence>
<evidence type="ECO:0000256" key="1">
    <source>
        <dbReference type="SAM" id="Phobius"/>
    </source>
</evidence>
<accession>G8LY84</accession>
<dbReference type="PANTHER" id="PTHR38450">
    <property type="entry name" value="STAGE V SPORULATION PROTEIN AC-RELATED"/>
    <property type="match status" value="1"/>
</dbReference>
<dbReference type="InterPro" id="IPR005562">
    <property type="entry name" value="SpoVA"/>
</dbReference>
<dbReference type="NCBIfam" id="TIGR02838">
    <property type="entry name" value="spore_V_AC"/>
    <property type="match status" value="1"/>
</dbReference>
<keyword evidence="1" id="KW-0812">Transmembrane</keyword>
<evidence type="ECO:0000313" key="2">
    <source>
        <dbReference type="EMBL" id="AEV67815.1"/>
    </source>
</evidence>
<keyword evidence="1" id="KW-1133">Transmembrane helix</keyword>
<dbReference type="KEGG" id="ccl:Clocl_1142"/>
<dbReference type="InterPro" id="IPR014203">
    <property type="entry name" value="Spore_V_AC"/>
</dbReference>
<dbReference type="eggNOG" id="ENOG5031DDD">
    <property type="taxonomic scope" value="Bacteria"/>
</dbReference>
<dbReference type="EMBL" id="CP003065">
    <property type="protein sequence ID" value="AEV67815.1"/>
    <property type="molecule type" value="Genomic_DNA"/>
</dbReference>
<keyword evidence="3" id="KW-1185">Reference proteome</keyword>
<dbReference type="HOGENOM" id="CLU_112786_0_1_9"/>
<feature type="transmembrane region" description="Helical" evidence="1">
    <location>
        <begin position="122"/>
        <end position="146"/>
    </location>
</feature>
<name>G8LY84_ACECE</name>
<protein>
    <submittedName>
        <fullName evidence="2">Stage V sporulation protein AC</fullName>
    </submittedName>
</protein>
<reference evidence="3" key="1">
    <citation type="submission" date="2011-12" db="EMBL/GenBank/DDBJ databases">
        <title>Complete sequence of Clostridium clariflavum DSM 19732.</title>
        <authorList>
            <consortium name="US DOE Joint Genome Institute"/>
            <person name="Lucas S."/>
            <person name="Han J."/>
            <person name="Lapidus A."/>
            <person name="Cheng J.-F."/>
            <person name="Goodwin L."/>
            <person name="Pitluck S."/>
            <person name="Peters L."/>
            <person name="Teshima H."/>
            <person name="Detter J.C."/>
            <person name="Han C."/>
            <person name="Tapia R."/>
            <person name="Land M."/>
            <person name="Hauser L."/>
            <person name="Kyrpides N."/>
            <person name="Ivanova N."/>
            <person name="Pagani I."/>
            <person name="Kitzmiller T."/>
            <person name="Lynd L."/>
            <person name="Izquierdo J."/>
            <person name="Woyke T."/>
        </authorList>
    </citation>
    <scope>NUCLEOTIDE SEQUENCE [LARGE SCALE GENOMIC DNA]</scope>
    <source>
        <strain evidence="3">DSM 19732 / NBRC 101661 / EBR45</strain>
    </source>
</reference>